<proteinExistence type="predicted"/>
<dbReference type="EMBL" id="MK072061">
    <property type="protein sequence ID" value="AYV77653.1"/>
    <property type="molecule type" value="Genomic_DNA"/>
</dbReference>
<gene>
    <name evidence="1" type="ORF">Dasosvirus20_3</name>
</gene>
<name>A0A3G4ZVK5_9VIRU</name>
<protein>
    <submittedName>
        <fullName evidence="1">Uncharacterized protein</fullName>
    </submittedName>
</protein>
<evidence type="ECO:0000313" key="1">
    <source>
        <dbReference type="EMBL" id="AYV77653.1"/>
    </source>
</evidence>
<reference evidence="1" key="1">
    <citation type="submission" date="2018-10" db="EMBL/GenBank/DDBJ databases">
        <title>Hidden diversity of soil giant viruses.</title>
        <authorList>
            <person name="Schulz F."/>
            <person name="Alteio L."/>
            <person name="Goudeau D."/>
            <person name="Ryan E.M."/>
            <person name="Malmstrom R.R."/>
            <person name="Blanchard J."/>
            <person name="Woyke T."/>
        </authorList>
    </citation>
    <scope>NUCLEOTIDE SEQUENCE</scope>
    <source>
        <strain evidence="1">DSV1</strain>
    </source>
</reference>
<organism evidence="1">
    <name type="scientific">Dasosvirus sp</name>
    <dbReference type="NCBI Taxonomy" id="2487764"/>
    <lineage>
        <taxon>Viruses</taxon>
        <taxon>Varidnaviria</taxon>
        <taxon>Bamfordvirae</taxon>
        <taxon>Nucleocytoviricota</taxon>
        <taxon>Megaviricetes</taxon>
        <taxon>Imitervirales</taxon>
        <taxon>Mimiviridae</taxon>
        <taxon>Klosneuvirinae</taxon>
    </lineage>
</organism>
<accession>A0A3G4ZVK5</accession>
<sequence>MIKSYLVSLPTDIHVEIVKKLPKDYVASCEIRQIDDRWVKYIYIKDLFDVVIMWSRIDYKFICRKNCAEFNQDHSQECFKNECLYKFKIKTYNDNLYCIYHKYDAKYESSEIFSFKYIQNDTPHFNKWIIESISKDSFDIVDGDNETDGETSICVTDEQLKKILSSLNIKFDIVGSKIKIIKNIIEPKMKWYDSRCAVEIKKIHNRLEILGSDQHLLDENEKHIDTLDRVKQEHINKIRQEYRELMFKAYARDEKNEIQQEMEEELAKEEKIWLGVKERYENKTIEQMRIQLIIDRDEQIRDTTIHFEKLKNNFLRRFRENKLID</sequence>